<accession>A0A2Z6RN60</accession>
<evidence type="ECO:0000313" key="2">
    <source>
        <dbReference type="Proteomes" id="UP000247702"/>
    </source>
</evidence>
<gene>
    <name evidence="1" type="ORF">RclHR1_05590011</name>
</gene>
<keyword evidence="2" id="KW-1185">Reference proteome</keyword>
<comment type="caution">
    <text evidence="1">The sequence shown here is derived from an EMBL/GenBank/DDBJ whole genome shotgun (WGS) entry which is preliminary data.</text>
</comment>
<name>A0A2Z6RN60_9GLOM</name>
<dbReference type="AlphaFoldDB" id="A0A2Z6RN60"/>
<evidence type="ECO:0000313" key="1">
    <source>
        <dbReference type="EMBL" id="GBC04256.1"/>
    </source>
</evidence>
<sequence>MSNVTSSYTSVSADDNLPTAEEIKAKNRDGIEKFLSERRAELDLEDDDINKLHNQRSLSIKFKEEVSELHSRPNRVIFANNTEYLLILVLFFPASYRQTRPKNTFALS</sequence>
<dbReference type="EMBL" id="BEXD01003936">
    <property type="protein sequence ID" value="GBC04256.1"/>
    <property type="molecule type" value="Genomic_DNA"/>
</dbReference>
<proteinExistence type="predicted"/>
<organism evidence="1 2">
    <name type="scientific">Rhizophagus clarus</name>
    <dbReference type="NCBI Taxonomy" id="94130"/>
    <lineage>
        <taxon>Eukaryota</taxon>
        <taxon>Fungi</taxon>
        <taxon>Fungi incertae sedis</taxon>
        <taxon>Mucoromycota</taxon>
        <taxon>Glomeromycotina</taxon>
        <taxon>Glomeromycetes</taxon>
        <taxon>Glomerales</taxon>
        <taxon>Glomeraceae</taxon>
        <taxon>Rhizophagus</taxon>
    </lineage>
</organism>
<dbReference type="Proteomes" id="UP000247702">
    <property type="component" value="Unassembled WGS sequence"/>
</dbReference>
<protein>
    <submittedName>
        <fullName evidence="1">Uncharacterized protein</fullName>
    </submittedName>
</protein>
<reference evidence="1 2" key="1">
    <citation type="submission" date="2017-11" db="EMBL/GenBank/DDBJ databases">
        <title>The genome of Rhizophagus clarus HR1 reveals common genetic basis of auxotrophy among arbuscular mycorrhizal fungi.</title>
        <authorList>
            <person name="Kobayashi Y."/>
        </authorList>
    </citation>
    <scope>NUCLEOTIDE SEQUENCE [LARGE SCALE GENOMIC DNA]</scope>
    <source>
        <strain evidence="1 2">HR1</strain>
    </source>
</reference>